<evidence type="ECO:0000313" key="1">
    <source>
        <dbReference type="EMBL" id="KAJ8686769.1"/>
    </source>
</evidence>
<sequence>MMIVQFLYGLFLSTEVAYYTYIYAKVDKQHYQQVTSYTRCAFLLGRFSAGLIAQLTTSSSLLDYEQLNYITAISLTLATIWSFFLPSVRQSLYFYPVAPIATSISFESQRSNQTFSSSSHDPSSSEDTTLLIRVRHAYYLLFQDFIKAYTNGHVVKWSLWWAAATCGYVQVITYIQLLWMNAVETKNQDTGDHTIYNGAVESTYTIISALAVYSVGKLHFNWPLVGEAILSIFSIIEGFLLILSYVSDDIWVLYIAYIAFGVIYHAIVTIASFEVAKHLSEDSYALIFGINMFLALLLQSVLTKVVVNNDSLHLDLKSQYLVYGGYFLVLGIIFMIMNAFTISAYMKKQKPFKIWMKSSESLVESGDKL</sequence>
<evidence type="ECO:0000313" key="2">
    <source>
        <dbReference type="Proteomes" id="UP001239111"/>
    </source>
</evidence>
<protein>
    <submittedName>
        <fullName evidence="1">Uncharacterized protein</fullName>
    </submittedName>
</protein>
<reference evidence="1" key="1">
    <citation type="submission" date="2023-04" db="EMBL/GenBank/DDBJ databases">
        <title>A chromosome-level genome assembly of the parasitoid wasp Eretmocerus hayati.</title>
        <authorList>
            <person name="Zhong Y."/>
            <person name="Liu S."/>
            <person name="Liu Y."/>
        </authorList>
    </citation>
    <scope>NUCLEOTIDE SEQUENCE</scope>
    <source>
        <strain evidence="1">ZJU_SS_LIU_2023</strain>
    </source>
</reference>
<dbReference type="EMBL" id="CM056741">
    <property type="protein sequence ID" value="KAJ8686769.1"/>
    <property type="molecule type" value="Genomic_DNA"/>
</dbReference>
<gene>
    <name evidence="1" type="ORF">QAD02_022563</name>
</gene>
<proteinExistence type="predicted"/>
<name>A0ACC2PT44_9HYME</name>
<keyword evidence="2" id="KW-1185">Reference proteome</keyword>
<dbReference type="Proteomes" id="UP001239111">
    <property type="component" value="Chromosome 1"/>
</dbReference>
<comment type="caution">
    <text evidence="1">The sequence shown here is derived from an EMBL/GenBank/DDBJ whole genome shotgun (WGS) entry which is preliminary data.</text>
</comment>
<accession>A0ACC2PT44</accession>
<organism evidence="1 2">
    <name type="scientific">Eretmocerus hayati</name>
    <dbReference type="NCBI Taxonomy" id="131215"/>
    <lineage>
        <taxon>Eukaryota</taxon>
        <taxon>Metazoa</taxon>
        <taxon>Ecdysozoa</taxon>
        <taxon>Arthropoda</taxon>
        <taxon>Hexapoda</taxon>
        <taxon>Insecta</taxon>
        <taxon>Pterygota</taxon>
        <taxon>Neoptera</taxon>
        <taxon>Endopterygota</taxon>
        <taxon>Hymenoptera</taxon>
        <taxon>Apocrita</taxon>
        <taxon>Proctotrupomorpha</taxon>
        <taxon>Chalcidoidea</taxon>
        <taxon>Aphelinidae</taxon>
        <taxon>Aphelininae</taxon>
        <taxon>Eretmocerus</taxon>
    </lineage>
</organism>